<feature type="signal peptide" evidence="2">
    <location>
        <begin position="1"/>
        <end position="31"/>
    </location>
</feature>
<dbReference type="InterPro" id="IPR006311">
    <property type="entry name" value="TAT_signal"/>
</dbReference>
<evidence type="ECO:0000259" key="3">
    <source>
        <dbReference type="Pfam" id="PF22124"/>
    </source>
</evidence>
<protein>
    <recommendedName>
        <fullName evidence="3">Glycosyl hydrolase family 95 catalytic domain-containing protein</fullName>
    </recommendedName>
</protein>
<dbReference type="Gene3D" id="2.70.98.50">
    <property type="entry name" value="putative glycoside hydrolase family protein from bacillus halodurans"/>
    <property type="match status" value="1"/>
</dbReference>
<dbReference type="RefSeq" id="WP_329510059.1">
    <property type="nucleotide sequence ID" value="NZ_JAYWVC010000117.1"/>
</dbReference>
<dbReference type="InterPro" id="IPR054363">
    <property type="entry name" value="GH95_cat"/>
</dbReference>
<feature type="chain" id="PRO_5046316373" description="Glycosyl hydrolase family 95 catalytic domain-containing protein" evidence="2">
    <location>
        <begin position="32"/>
        <end position="94"/>
    </location>
</feature>
<dbReference type="Proteomes" id="UP001333996">
    <property type="component" value="Unassembled WGS sequence"/>
</dbReference>
<keyword evidence="2" id="KW-0732">Signal</keyword>
<sequence>MSFDPFDRPSRRSLLALAAATGALATFPATAAPRRPASSPEIDGGSRLNGAPDPELEAVSLQFGRYLMIAGSRGSLPMGLQGLWLDAGVKDFGR</sequence>
<accession>A0ABU7FNE1</accession>
<evidence type="ECO:0000256" key="1">
    <source>
        <dbReference type="SAM" id="MobiDB-lite"/>
    </source>
</evidence>
<reference evidence="4" key="1">
    <citation type="submission" date="2024-01" db="EMBL/GenBank/DDBJ databases">
        <title>First draft genome sequence data of TA4-1, the type strain of Gram-positive actinobacterium Streptomyces chiangmaiensis.</title>
        <authorList>
            <person name="Yasawong M."/>
            <person name="Nantapong N."/>
        </authorList>
    </citation>
    <scope>NUCLEOTIDE SEQUENCE</scope>
    <source>
        <strain evidence="4">TA4-1</strain>
    </source>
</reference>
<comment type="caution">
    <text evidence="4">The sequence shown here is derived from an EMBL/GenBank/DDBJ whole genome shotgun (WGS) entry which is preliminary data.</text>
</comment>
<dbReference type="Pfam" id="PF22124">
    <property type="entry name" value="Glyco_hydro_95_cat"/>
    <property type="match status" value="1"/>
</dbReference>
<evidence type="ECO:0000313" key="4">
    <source>
        <dbReference type="EMBL" id="MED7825641.1"/>
    </source>
</evidence>
<name>A0ABU7FNE1_9ACTN</name>
<proteinExistence type="predicted"/>
<feature type="domain" description="Glycosyl hydrolase family 95 catalytic" evidence="3">
    <location>
        <begin position="49"/>
        <end position="86"/>
    </location>
</feature>
<feature type="region of interest" description="Disordered" evidence="1">
    <location>
        <begin position="29"/>
        <end position="53"/>
    </location>
</feature>
<dbReference type="EMBL" id="JAYWVC010000117">
    <property type="protein sequence ID" value="MED7825641.1"/>
    <property type="molecule type" value="Genomic_DNA"/>
</dbReference>
<feature type="compositionally biased region" description="Low complexity" evidence="1">
    <location>
        <begin position="29"/>
        <end position="40"/>
    </location>
</feature>
<dbReference type="PROSITE" id="PS51318">
    <property type="entry name" value="TAT"/>
    <property type="match status" value="1"/>
</dbReference>
<organism evidence="4 5">
    <name type="scientific">Streptomyces chiangmaiensis</name>
    <dbReference type="NCBI Taxonomy" id="766497"/>
    <lineage>
        <taxon>Bacteria</taxon>
        <taxon>Bacillati</taxon>
        <taxon>Actinomycetota</taxon>
        <taxon>Actinomycetes</taxon>
        <taxon>Kitasatosporales</taxon>
        <taxon>Streptomycetaceae</taxon>
        <taxon>Streptomyces</taxon>
    </lineage>
</organism>
<evidence type="ECO:0000313" key="5">
    <source>
        <dbReference type="Proteomes" id="UP001333996"/>
    </source>
</evidence>
<gene>
    <name evidence="4" type="ORF">VXC91_27625</name>
</gene>
<evidence type="ECO:0000256" key="2">
    <source>
        <dbReference type="SAM" id="SignalP"/>
    </source>
</evidence>
<keyword evidence="5" id="KW-1185">Reference proteome</keyword>